<evidence type="ECO:0000256" key="2">
    <source>
        <dbReference type="SAM" id="SignalP"/>
    </source>
</evidence>
<gene>
    <name evidence="3" type="ORF">BINO364_LOCUS13079</name>
</gene>
<feature type="region of interest" description="Disordered" evidence="1">
    <location>
        <begin position="210"/>
        <end position="239"/>
    </location>
</feature>
<feature type="compositionally biased region" description="Polar residues" evidence="1">
    <location>
        <begin position="271"/>
        <end position="282"/>
    </location>
</feature>
<feature type="signal peptide" evidence="2">
    <location>
        <begin position="1"/>
        <end position="16"/>
    </location>
</feature>
<evidence type="ECO:0000313" key="3">
    <source>
        <dbReference type="EMBL" id="CAH0727780.1"/>
    </source>
</evidence>
<dbReference type="AlphaFoldDB" id="A0A8J9VUQ7"/>
<dbReference type="EMBL" id="OV170227">
    <property type="protein sequence ID" value="CAH0727780.1"/>
    <property type="molecule type" value="Genomic_DNA"/>
</dbReference>
<feature type="non-terminal residue" evidence="3">
    <location>
        <position position="297"/>
    </location>
</feature>
<accession>A0A8J9VUQ7</accession>
<dbReference type="Proteomes" id="UP000838878">
    <property type="component" value="Chromosome 7"/>
</dbReference>
<feature type="region of interest" description="Disordered" evidence="1">
    <location>
        <begin position="271"/>
        <end position="297"/>
    </location>
</feature>
<evidence type="ECO:0000313" key="4">
    <source>
        <dbReference type="Proteomes" id="UP000838878"/>
    </source>
</evidence>
<sequence length="297" mass="33794">MIPFVILFISATSALGADFSNYNDQNQPRSGSQDSQTYFPIDYFDDMFNEDVKVKPDSKFTYNFEQTRRDQPPQVEMREEDVGRYFHSRPTITTPRSIFSMKVDSEAQHVYPNVNPTNEVSRQSWNEPQVASAPPPPKFAFSRRRNEAPRQVHSAPFKNKPIVVAPRQTTATPTVQWTEHHNVQNPPRESQYLKESDKIMFAPSASYVSDSITDSKRNDHHDIPNRGRHSTPTRGHHKFSWDDIKNANEKPIGIRQDVISPQVSTIVEPSTASPVNALSKNPPSVPTLSPWFDGFGK</sequence>
<reference evidence="3" key="1">
    <citation type="submission" date="2021-12" db="EMBL/GenBank/DDBJ databases">
        <authorList>
            <person name="Martin H S."/>
        </authorList>
    </citation>
    <scope>NUCLEOTIDE SEQUENCE</scope>
</reference>
<protein>
    <submittedName>
        <fullName evidence="3">Uncharacterized protein</fullName>
    </submittedName>
</protein>
<proteinExistence type="predicted"/>
<dbReference type="OrthoDB" id="7472053at2759"/>
<feature type="compositionally biased region" description="Basic residues" evidence="1">
    <location>
        <begin position="226"/>
        <end position="238"/>
    </location>
</feature>
<name>A0A8J9VUQ7_9NEOP</name>
<evidence type="ECO:0000256" key="1">
    <source>
        <dbReference type="SAM" id="MobiDB-lite"/>
    </source>
</evidence>
<feature type="chain" id="PRO_5035472263" evidence="2">
    <location>
        <begin position="17"/>
        <end position="297"/>
    </location>
</feature>
<feature type="compositionally biased region" description="Basic and acidic residues" evidence="1">
    <location>
        <begin position="213"/>
        <end position="225"/>
    </location>
</feature>
<keyword evidence="2" id="KW-0732">Signal</keyword>
<organism evidence="3 4">
    <name type="scientific">Brenthis ino</name>
    <name type="common">lesser marbled fritillary</name>
    <dbReference type="NCBI Taxonomy" id="405034"/>
    <lineage>
        <taxon>Eukaryota</taxon>
        <taxon>Metazoa</taxon>
        <taxon>Ecdysozoa</taxon>
        <taxon>Arthropoda</taxon>
        <taxon>Hexapoda</taxon>
        <taxon>Insecta</taxon>
        <taxon>Pterygota</taxon>
        <taxon>Neoptera</taxon>
        <taxon>Endopterygota</taxon>
        <taxon>Lepidoptera</taxon>
        <taxon>Glossata</taxon>
        <taxon>Ditrysia</taxon>
        <taxon>Papilionoidea</taxon>
        <taxon>Nymphalidae</taxon>
        <taxon>Heliconiinae</taxon>
        <taxon>Argynnini</taxon>
        <taxon>Brenthis</taxon>
    </lineage>
</organism>
<keyword evidence="4" id="KW-1185">Reference proteome</keyword>